<dbReference type="CDD" id="cd11492">
    <property type="entry name" value="SLC5sbd_NIS-SMVT"/>
    <property type="match status" value="1"/>
</dbReference>
<comment type="caution">
    <text evidence="13">The sequence shown here is derived from an EMBL/GenBank/DDBJ whole genome shotgun (WGS) entry which is preliminary data.</text>
</comment>
<gene>
    <name evidence="13" type="primary">Slc5a12_1</name>
    <name evidence="13" type="ORF">Bhyg_02874</name>
</gene>
<dbReference type="OrthoDB" id="6132759at2759"/>
<evidence type="ECO:0000313" key="14">
    <source>
        <dbReference type="Proteomes" id="UP001151699"/>
    </source>
</evidence>
<keyword evidence="5 12" id="KW-0812">Transmembrane</keyword>
<feature type="transmembrane region" description="Helical" evidence="12">
    <location>
        <begin position="88"/>
        <end position="110"/>
    </location>
</feature>
<dbReference type="PROSITE" id="PS50283">
    <property type="entry name" value="NA_SOLUT_SYMP_3"/>
    <property type="match status" value="1"/>
</dbReference>
<dbReference type="EMBL" id="WJQU01000001">
    <property type="protein sequence ID" value="KAJ6647651.1"/>
    <property type="molecule type" value="Genomic_DNA"/>
</dbReference>
<keyword evidence="7" id="KW-0915">Sodium</keyword>
<sequence>MHAENIDSSNFGLTDYAVFIILLLISSGIGVYYAIKDRKAKKTARQFLTAERSLHWFPVSISLMASFQSSVTILGYPAEMYLRGTQFWFVIVSSAMAAVFAAEIFLPVYYDLNLSSVNQYLKIRFNSEKVRLAGTFTFLLATVPYMGVVMYGPSLALSSVTPLSTAASILLIGLVCTFYTSIGGLKSVLATDILQVTMMYAGLLLVIFRGFYLVGGIDEAFRIANENGRIQFFNIGIDAYATNNLWNCVFGMGLMWSANYCCTQTEVARYCNVNCKTKSKLALYMNLLGVASMISCACLVGIAIYAFYSKCDPLHRGVIKKPDQIVPYFVMETLHQFPGAAGLFVCCVFSAALSTLSSGFNALAAVTWDDILSKTPLSKLSELKIKTITKLTAVIYGLMSIGMAFFAGLIGSVLQAAISLAGALMGPLFATYLLGVICPFATGAGVLTGLIFGEGFGLFVLCGSILYPKTTDQLPTSTDGCQFNFTSTCNHSLYGESVAVEDTFLLKIFHIAFLLVPVSGFLISYTIGLFVSLATGGLKVVNQVNPLHLNSIAWYIWPNKCVPVETRNNSPSADDAKR</sequence>
<keyword evidence="9 12" id="KW-0472">Membrane</keyword>
<dbReference type="PANTHER" id="PTHR42985:SF40">
    <property type="entry name" value="LD47995P-RELATED"/>
    <property type="match status" value="1"/>
</dbReference>
<protein>
    <submittedName>
        <fullName evidence="13">Sodium-coupled monocarboxylate transporter 2</fullName>
    </submittedName>
</protein>
<comment type="subcellular location">
    <subcellularLocation>
        <location evidence="1">Cell membrane</location>
        <topology evidence="1">Multi-pass membrane protein</topology>
    </subcellularLocation>
</comment>
<dbReference type="GO" id="GO:0005886">
    <property type="term" value="C:plasma membrane"/>
    <property type="evidence" value="ECO:0007669"/>
    <property type="project" value="UniProtKB-SubCell"/>
</dbReference>
<keyword evidence="3" id="KW-0813">Transport</keyword>
<evidence type="ECO:0000256" key="11">
    <source>
        <dbReference type="RuleBase" id="RU362091"/>
    </source>
</evidence>
<feature type="transmembrane region" description="Helical" evidence="12">
    <location>
        <begin position="508"/>
        <end position="531"/>
    </location>
</feature>
<evidence type="ECO:0000256" key="3">
    <source>
        <dbReference type="ARBA" id="ARBA00022448"/>
    </source>
</evidence>
<proteinExistence type="inferred from homology"/>
<keyword evidence="8" id="KW-0406">Ion transport</keyword>
<dbReference type="InterPro" id="IPR038377">
    <property type="entry name" value="Na/Glc_symporter_sf"/>
</dbReference>
<evidence type="ECO:0000256" key="8">
    <source>
        <dbReference type="ARBA" id="ARBA00023065"/>
    </source>
</evidence>
<dbReference type="Gene3D" id="1.20.1730.10">
    <property type="entry name" value="Sodium/glucose cotransporter"/>
    <property type="match status" value="1"/>
</dbReference>
<dbReference type="PANTHER" id="PTHR42985">
    <property type="entry name" value="SODIUM-COUPLED MONOCARBOXYLATE TRANSPORTER"/>
    <property type="match status" value="1"/>
</dbReference>
<dbReference type="InterPro" id="IPR001734">
    <property type="entry name" value="Na/solute_symporter"/>
</dbReference>
<dbReference type="AlphaFoldDB" id="A0A9Q0NC94"/>
<feature type="transmembrane region" description="Helical" evidence="12">
    <location>
        <begin position="444"/>
        <end position="467"/>
    </location>
</feature>
<evidence type="ECO:0000256" key="9">
    <source>
        <dbReference type="ARBA" id="ARBA00023136"/>
    </source>
</evidence>
<feature type="transmembrane region" description="Helical" evidence="12">
    <location>
        <begin position="130"/>
        <end position="151"/>
    </location>
</feature>
<reference evidence="13" key="1">
    <citation type="submission" date="2022-07" db="EMBL/GenBank/DDBJ databases">
        <authorList>
            <person name="Trinca V."/>
            <person name="Uliana J.V.C."/>
            <person name="Torres T.T."/>
            <person name="Ward R.J."/>
            <person name="Monesi N."/>
        </authorList>
    </citation>
    <scope>NUCLEOTIDE SEQUENCE</scope>
    <source>
        <strain evidence="13">HSMRA1968</strain>
        <tissue evidence="13">Whole embryos</tissue>
    </source>
</reference>
<feature type="transmembrane region" description="Helical" evidence="12">
    <location>
        <begin position="416"/>
        <end position="437"/>
    </location>
</feature>
<keyword evidence="10" id="KW-0739">Sodium transport</keyword>
<evidence type="ECO:0000256" key="12">
    <source>
        <dbReference type="SAM" id="Phobius"/>
    </source>
</evidence>
<evidence type="ECO:0000256" key="5">
    <source>
        <dbReference type="ARBA" id="ARBA00022692"/>
    </source>
</evidence>
<evidence type="ECO:0000256" key="2">
    <source>
        <dbReference type="ARBA" id="ARBA00006434"/>
    </source>
</evidence>
<dbReference type="Pfam" id="PF00474">
    <property type="entry name" value="SSF"/>
    <property type="match status" value="1"/>
</dbReference>
<keyword evidence="4" id="KW-1003">Cell membrane</keyword>
<dbReference type="Proteomes" id="UP001151699">
    <property type="component" value="Chromosome A"/>
</dbReference>
<evidence type="ECO:0000256" key="7">
    <source>
        <dbReference type="ARBA" id="ARBA00023053"/>
    </source>
</evidence>
<feature type="transmembrane region" description="Helical" evidence="12">
    <location>
        <begin position="341"/>
        <end position="368"/>
    </location>
</feature>
<organism evidence="13 14">
    <name type="scientific">Pseudolycoriella hygida</name>
    <dbReference type="NCBI Taxonomy" id="35572"/>
    <lineage>
        <taxon>Eukaryota</taxon>
        <taxon>Metazoa</taxon>
        <taxon>Ecdysozoa</taxon>
        <taxon>Arthropoda</taxon>
        <taxon>Hexapoda</taxon>
        <taxon>Insecta</taxon>
        <taxon>Pterygota</taxon>
        <taxon>Neoptera</taxon>
        <taxon>Endopterygota</taxon>
        <taxon>Diptera</taxon>
        <taxon>Nematocera</taxon>
        <taxon>Sciaroidea</taxon>
        <taxon>Sciaridae</taxon>
        <taxon>Pseudolycoriella</taxon>
    </lineage>
</organism>
<dbReference type="GO" id="GO:0015293">
    <property type="term" value="F:symporter activity"/>
    <property type="evidence" value="ECO:0007669"/>
    <property type="project" value="TreeGrafter"/>
</dbReference>
<keyword evidence="14" id="KW-1185">Reference proteome</keyword>
<feature type="transmembrane region" description="Helical" evidence="12">
    <location>
        <begin position="56"/>
        <end position="76"/>
    </location>
</feature>
<feature type="transmembrane region" description="Helical" evidence="12">
    <location>
        <begin position="16"/>
        <end position="35"/>
    </location>
</feature>
<evidence type="ECO:0000256" key="10">
    <source>
        <dbReference type="ARBA" id="ARBA00023201"/>
    </source>
</evidence>
<feature type="transmembrane region" description="Helical" evidence="12">
    <location>
        <begin position="283"/>
        <end position="308"/>
    </location>
</feature>
<accession>A0A9Q0NC94</accession>
<feature type="transmembrane region" description="Helical" evidence="12">
    <location>
        <begin position="388"/>
        <end position="410"/>
    </location>
</feature>
<name>A0A9Q0NC94_9DIPT</name>
<dbReference type="NCBIfam" id="TIGR00813">
    <property type="entry name" value="sss"/>
    <property type="match status" value="1"/>
</dbReference>
<evidence type="ECO:0000256" key="6">
    <source>
        <dbReference type="ARBA" id="ARBA00022989"/>
    </source>
</evidence>
<dbReference type="GO" id="GO:0006814">
    <property type="term" value="P:sodium ion transport"/>
    <property type="evidence" value="ECO:0007669"/>
    <property type="project" value="UniProtKB-KW"/>
</dbReference>
<keyword evidence="6 12" id="KW-1133">Transmembrane helix</keyword>
<feature type="transmembrane region" description="Helical" evidence="12">
    <location>
        <begin position="244"/>
        <end position="262"/>
    </location>
</feature>
<evidence type="ECO:0000256" key="1">
    <source>
        <dbReference type="ARBA" id="ARBA00004651"/>
    </source>
</evidence>
<feature type="transmembrane region" description="Helical" evidence="12">
    <location>
        <begin position="163"/>
        <end position="181"/>
    </location>
</feature>
<comment type="similarity">
    <text evidence="2 11">Belongs to the sodium:solute symporter (SSF) (TC 2.A.21) family.</text>
</comment>
<evidence type="ECO:0000256" key="4">
    <source>
        <dbReference type="ARBA" id="ARBA00022475"/>
    </source>
</evidence>
<dbReference type="InterPro" id="IPR051163">
    <property type="entry name" value="Sodium:Solute_Symporter_SSF"/>
</dbReference>
<evidence type="ECO:0000313" key="13">
    <source>
        <dbReference type="EMBL" id="KAJ6647651.1"/>
    </source>
</evidence>